<accession>A0A8K0LB92</accession>
<dbReference type="AlphaFoldDB" id="A0A8K0LB92"/>
<dbReference type="Pfam" id="PF19343">
    <property type="entry name" value="HAM1_N"/>
    <property type="match status" value="1"/>
</dbReference>
<name>A0A8K0LB92_9PEZI</name>
<protein>
    <recommendedName>
        <fullName evidence="1">HAM1-like N-terminal domain-containing protein</fullName>
    </recommendedName>
</protein>
<organism evidence="2 3">
    <name type="scientific">Elsinoe batatas</name>
    <dbReference type="NCBI Taxonomy" id="2601811"/>
    <lineage>
        <taxon>Eukaryota</taxon>
        <taxon>Fungi</taxon>
        <taxon>Dikarya</taxon>
        <taxon>Ascomycota</taxon>
        <taxon>Pezizomycotina</taxon>
        <taxon>Dothideomycetes</taxon>
        <taxon>Dothideomycetidae</taxon>
        <taxon>Myriangiales</taxon>
        <taxon>Elsinoaceae</taxon>
        <taxon>Elsinoe</taxon>
    </lineage>
</organism>
<reference evidence="2" key="1">
    <citation type="submission" date="2021-07" db="EMBL/GenBank/DDBJ databases">
        <title>Elsinoe batatas strain:CRI-CJ2 Genome sequencing and assembly.</title>
        <authorList>
            <person name="Huang L."/>
        </authorList>
    </citation>
    <scope>NUCLEOTIDE SEQUENCE</scope>
    <source>
        <strain evidence="2">CRI-CJ2</strain>
    </source>
</reference>
<proteinExistence type="predicted"/>
<evidence type="ECO:0000313" key="3">
    <source>
        <dbReference type="Proteomes" id="UP000809789"/>
    </source>
</evidence>
<dbReference type="SUPFAM" id="SSF55394">
    <property type="entry name" value="Bactericidal permeability-increasing protein, BPI"/>
    <property type="match status" value="1"/>
</dbReference>
<dbReference type="Proteomes" id="UP000809789">
    <property type="component" value="Unassembled WGS sequence"/>
</dbReference>
<dbReference type="InterPro" id="IPR017943">
    <property type="entry name" value="Bactericidal_perm-incr_a/b_dom"/>
</dbReference>
<keyword evidence="3" id="KW-1185">Reference proteome</keyword>
<evidence type="ECO:0000313" key="2">
    <source>
        <dbReference type="EMBL" id="KAG8629078.1"/>
    </source>
</evidence>
<sequence>MSSCFGFRKSKADDRQPLLPQYEDDTTLQRELHQKLHTYQMLRALGQGYMPSTEQTIIHLRTLLAADVLNPHDTALSDSGRLLIKYSKRFLQQLMDLLQNKASEDQIQDFIYYLSKSRIHVDTDQIVRRTAGSNTKASARAAYDSFNTVSSLLLTNSDFRIFLSDLNTVAREVFQDTAQSVSKVANRAAKQIENNAPNGNDLSKPTNGEVAAPTGEDLQHQVGDVAEVVATSTATVVKDAEESALEKLKGDEGDAMIGRLKSAVSKLRQRPDYSESVSILSTLFKRVILSYSRVAEDAAAAVEDSVSENAELDRAAKNLWLLVRSFGDSKAWDELESQFRQLTSHLDKDPEFEKSMIEVGNGVQAMLTDPSFFDNAQGRIEELKEKSRQSKASQNMRDDIEAFLRQLEVTSKSVLEDKDVARLVQTSTQLFHILSPHHSLANQDLITDAVNLFIPVLINSVQNIPIPRLEVSTPEIDLLLEPLIISPGQTINHTSFLPHHLRIETFNAFNVRAARFRTVSTSSHNVTLKLDGVSATAQDVGFWLRAHAGIFRLADEGIASFALDERGMDIHIDVEIAKERMEKMVTLKDVRVHIHKFNYKLKKSKFSFLSWIIKPLLRPILRKVMEKQLAEAVAEFFHSANRELLFARERLRATRIADPKDLVTFFKAIAARLTPEDDGEVYTRVGVDEPGKGIFKGVYAPGSVVKVWREEAREAAERIEEGGDVRGWRNEVFDMHVRAMS</sequence>
<dbReference type="OrthoDB" id="5407957at2759"/>
<comment type="caution">
    <text evidence="2">The sequence shown here is derived from an EMBL/GenBank/DDBJ whole genome shotgun (WGS) entry which is preliminary data.</text>
</comment>
<dbReference type="GO" id="GO:0008289">
    <property type="term" value="F:lipid binding"/>
    <property type="evidence" value="ECO:0007669"/>
    <property type="project" value="InterPro"/>
</dbReference>
<evidence type="ECO:0000259" key="1">
    <source>
        <dbReference type="Pfam" id="PF19343"/>
    </source>
</evidence>
<dbReference type="EMBL" id="JAESVG020000003">
    <property type="protein sequence ID" value="KAG8629078.1"/>
    <property type="molecule type" value="Genomic_DNA"/>
</dbReference>
<dbReference type="Gene3D" id="3.15.10.10">
    <property type="entry name" value="Bactericidal permeability-increasing protein, domain 1"/>
    <property type="match status" value="1"/>
</dbReference>
<dbReference type="PANTHER" id="PTHR31138:SF4">
    <property type="entry name" value="DUF5923 DOMAIN-CONTAINING PROTEIN"/>
    <property type="match status" value="1"/>
</dbReference>
<dbReference type="InterPro" id="IPR045967">
    <property type="entry name" value="HAM1-like_N"/>
</dbReference>
<gene>
    <name evidence="2" type="ORF">KVT40_002943</name>
</gene>
<dbReference type="PANTHER" id="PTHR31138">
    <property type="entry name" value="CHROMOSOME 19, WHOLE GENOME SHOTGUN SEQUENCE"/>
    <property type="match status" value="1"/>
</dbReference>
<feature type="domain" description="HAM1-like N-terminal" evidence="1">
    <location>
        <begin position="225"/>
        <end position="579"/>
    </location>
</feature>